<dbReference type="PROSITE" id="PS50921">
    <property type="entry name" value="ANTAR"/>
    <property type="match status" value="1"/>
</dbReference>
<dbReference type="EMBL" id="BAAAGS010000008">
    <property type="protein sequence ID" value="GAA0518693.1"/>
    <property type="molecule type" value="Genomic_DNA"/>
</dbReference>
<reference evidence="7 8" key="1">
    <citation type="journal article" date="2019" name="Int. J. Syst. Evol. Microbiol.">
        <title>The Global Catalogue of Microorganisms (GCM) 10K type strain sequencing project: providing services to taxonomists for standard genome sequencing and annotation.</title>
        <authorList>
            <consortium name="The Broad Institute Genomics Platform"/>
            <consortium name="The Broad Institute Genome Sequencing Center for Infectious Disease"/>
            <person name="Wu L."/>
            <person name="Ma J."/>
        </authorList>
    </citation>
    <scope>NUCLEOTIDE SEQUENCE [LARGE SCALE GENOMIC DNA]</scope>
    <source>
        <strain evidence="7 8">JCM 10303</strain>
    </source>
</reference>
<gene>
    <name evidence="7" type="ORF">GCM10009533_17270</name>
</gene>
<dbReference type="InterPro" id="IPR012074">
    <property type="entry name" value="GAF_ANTAR"/>
</dbReference>
<keyword evidence="8" id="KW-1185">Reference proteome</keyword>
<keyword evidence="4" id="KW-0804">Transcription</keyword>
<sequence>MTNFTEPRTTGRGRDGEGPDWEELVAQCTELAASLSSEGTVYGVLRKIVDTAVVMVPGADLASVTLRTSTGEFTTPVHTGEPAAHLDELQYRFDEGPCVHASRDNGPGLAASGDLAADAEWPRWGPAAADAGVRSVLAIGLFPTEGADRIGALNLYSERRRGLHDADRTSALLLASHASIALDATKAVSTAELQAAHLRRALESRDVIGQAKGILMHRQGISAAEAFDLLRRTSQQLNVKLARVAETLVERRGEL</sequence>
<accession>A0ABN1CGI2</accession>
<evidence type="ECO:0000313" key="7">
    <source>
        <dbReference type="EMBL" id="GAA0518693.1"/>
    </source>
</evidence>
<protein>
    <submittedName>
        <fullName evidence="7">GAF and ANTAR domain-containing protein</fullName>
    </submittedName>
</protein>
<evidence type="ECO:0000259" key="6">
    <source>
        <dbReference type="PROSITE" id="PS50921"/>
    </source>
</evidence>
<dbReference type="SUPFAM" id="SSF52172">
    <property type="entry name" value="CheY-like"/>
    <property type="match status" value="1"/>
</dbReference>
<evidence type="ECO:0000313" key="8">
    <source>
        <dbReference type="Proteomes" id="UP001500729"/>
    </source>
</evidence>
<evidence type="ECO:0000256" key="5">
    <source>
        <dbReference type="SAM" id="MobiDB-lite"/>
    </source>
</evidence>
<dbReference type="Proteomes" id="UP001500729">
    <property type="component" value="Unassembled WGS sequence"/>
</dbReference>
<dbReference type="Gene3D" id="3.30.450.40">
    <property type="match status" value="1"/>
</dbReference>
<proteinExistence type="predicted"/>
<dbReference type="PIRSF" id="PIRSF036625">
    <property type="entry name" value="GAF_ANTAR"/>
    <property type="match status" value="1"/>
</dbReference>
<evidence type="ECO:0000256" key="4">
    <source>
        <dbReference type="ARBA" id="ARBA00023163"/>
    </source>
</evidence>
<dbReference type="InterPro" id="IPR005561">
    <property type="entry name" value="ANTAR"/>
</dbReference>
<dbReference type="Pfam" id="PF03861">
    <property type="entry name" value="ANTAR"/>
    <property type="match status" value="1"/>
</dbReference>
<keyword evidence="2" id="KW-0418">Kinase</keyword>
<keyword evidence="3" id="KW-0805">Transcription regulation</keyword>
<dbReference type="RefSeq" id="WP_009942617.1">
    <property type="nucleotide sequence ID" value="NZ_BAAAGS010000008.1"/>
</dbReference>
<name>A0ABN1CGI2_SACER</name>
<dbReference type="InterPro" id="IPR036388">
    <property type="entry name" value="WH-like_DNA-bd_sf"/>
</dbReference>
<organism evidence="7 8">
    <name type="scientific">Saccharopolyspora erythraea</name>
    <name type="common">Streptomyces erythraeus</name>
    <dbReference type="NCBI Taxonomy" id="1836"/>
    <lineage>
        <taxon>Bacteria</taxon>
        <taxon>Bacillati</taxon>
        <taxon>Actinomycetota</taxon>
        <taxon>Actinomycetes</taxon>
        <taxon>Pseudonocardiales</taxon>
        <taxon>Pseudonocardiaceae</taxon>
        <taxon>Saccharopolyspora</taxon>
    </lineage>
</organism>
<dbReference type="InterPro" id="IPR003018">
    <property type="entry name" value="GAF"/>
</dbReference>
<evidence type="ECO:0000256" key="2">
    <source>
        <dbReference type="ARBA" id="ARBA00022777"/>
    </source>
</evidence>
<dbReference type="SUPFAM" id="SSF55781">
    <property type="entry name" value="GAF domain-like"/>
    <property type="match status" value="1"/>
</dbReference>
<dbReference type="Gene3D" id="1.10.10.10">
    <property type="entry name" value="Winged helix-like DNA-binding domain superfamily/Winged helix DNA-binding domain"/>
    <property type="match status" value="1"/>
</dbReference>
<dbReference type="InterPro" id="IPR029016">
    <property type="entry name" value="GAF-like_dom_sf"/>
</dbReference>
<keyword evidence="1" id="KW-0808">Transferase</keyword>
<feature type="domain" description="ANTAR" evidence="6">
    <location>
        <begin position="188"/>
        <end position="249"/>
    </location>
</feature>
<dbReference type="InterPro" id="IPR011006">
    <property type="entry name" value="CheY-like_superfamily"/>
</dbReference>
<feature type="region of interest" description="Disordered" evidence="5">
    <location>
        <begin position="1"/>
        <end position="20"/>
    </location>
</feature>
<dbReference type="Pfam" id="PF13185">
    <property type="entry name" value="GAF_2"/>
    <property type="match status" value="1"/>
</dbReference>
<dbReference type="SMART" id="SM01012">
    <property type="entry name" value="ANTAR"/>
    <property type="match status" value="1"/>
</dbReference>
<comment type="caution">
    <text evidence="7">The sequence shown here is derived from an EMBL/GenBank/DDBJ whole genome shotgun (WGS) entry which is preliminary data.</text>
</comment>
<evidence type="ECO:0000256" key="3">
    <source>
        <dbReference type="ARBA" id="ARBA00023015"/>
    </source>
</evidence>
<evidence type="ECO:0000256" key="1">
    <source>
        <dbReference type="ARBA" id="ARBA00022679"/>
    </source>
</evidence>